<dbReference type="Proteomes" id="UP000037784">
    <property type="component" value="Unassembled WGS sequence"/>
</dbReference>
<dbReference type="GO" id="GO:0009236">
    <property type="term" value="P:cobalamin biosynthetic process"/>
    <property type="evidence" value="ECO:0007669"/>
    <property type="project" value="InterPro"/>
</dbReference>
<protein>
    <recommendedName>
        <fullName evidence="1">CobN/magnesium chelatase domain-containing protein</fullName>
    </recommendedName>
</protein>
<evidence type="ECO:0000313" key="3">
    <source>
        <dbReference type="Proteomes" id="UP000037784"/>
    </source>
</evidence>
<dbReference type="PANTHER" id="PTHR44119">
    <property type="entry name" value="MAGNESIUM-CHELATASE SUBUNIT CHLH, CHLOROPLASTIC"/>
    <property type="match status" value="1"/>
</dbReference>
<accession>A0A0M8K6V0</accession>
<evidence type="ECO:0000259" key="1">
    <source>
        <dbReference type="Pfam" id="PF02514"/>
    </source>
</evidence>
<dbReference type="NCBIfam" id="TIGR02257">
    <property type="entry name" value="cobalto_cobN"/>
    <property type="match status" value="1"/>
</dbReference>
<feature type="domain" description="CobN/magnesium chelatase" evidence="1">
    <location>
        <begin position="2"/>
        <end position="1088"/>
    </location>
</feature>
<gene>
    <name evidence="2" type="ORF">ARMA_0355</name>
</gene>
<dbReference type="InParanoid" id="A0A0M8K6V0"/>
<dbReference type="GO" id="GO:0051116">
    <property type="term" value="F:cobaltochelatase activity"/>
    <property type="evidence" value="ECO:0007669"/>
    <property type="project" value="InterPro"/>
</dbReference>
<sequence length="1110" mass="123809">MGVLFYRAHWLSGNLDFVDALVHAIEAHGANALPVFTASLREQDDEGFPAAFTFLRDEWGRARVDVLLSTLAFAMSSATPAADDLDWSAEALALLDVPVVQAIPAGVSKWQWEIAPRGLNPLDTAMHVALPEFDGRIIGVPISFKEKRPACDGGCCADAATFDVTIYAPEPDRIARVVGLALRLAELRRTPNAHKRIAFVLTNSSGKAAKVGNAVGLDSPASLMRLFAAMREAGYTLHNLPPDGDTLIHTLLERGSYDETFLTETQLAHAVIRIPAEQYRRWFDDLPAAQREEIVRQWGEPPGDAYVHEGHICLPALDLGNALVVLQPPRGYGMDPDAIYHRPDLPPPHYYYALYRWLRDEWRAHAIVHMGKHGTLEWLPGKSVGLSAACYPDSFLGDMPLIYPFILNDPGEGTQAKRRAHAVIIDHLTPPITTADGYGELAELMQLVDEYYQVEMLDPAKLPIIQRQIWDLIKRANLDQDLALIMRQDHGDHVHEWDPTETEDGTPVSLAEMQGRDVAHLIEDLDGYLCELAGAHIRGGLHILGRIPEGDDLVDLVLALTRLPNLDAPSLRAALAATFGLALDEMLDTLGRRMENVPTALADLADRPLITAGDVVQALDELAHHLVASLALHNFDPARIEAVLAETLPTPHEDVRCVLAFICTRLVPRLRQTEDEIANLLAALDGRYVPAGPSGAPTRGNAHVLPTGRNFYAVDPRALPSPAAWHVGQDLAREVLERYRRETGDYPEEVGLSMWGTSAMRTHGDDVAQALALLGVRPVWHRASRRVVGVEVIPLEELGRPRVDVTVRISGFFRDAFPHLVALLDEAVRAVIERPEPLDRNFVRKHYLDDLARLMAQGLSANEAERRARYRIFGSKPGTYGAGILPLIEEGNWQNEHDFAEAYVNWGGYAYTADEQGVDARDTFRHRLSHVEVALHNQDNREHDIFDSDDYLQFHGGMIATIRALTGRKPRHYFGDTHDPSRVKVRDLREEVLRVYRTRVVNPKWLERIRQHGYKGGLEVAATVDYLFGYDATADVVDDWMYEEVAQRYALDPEMQRFLQQSNPWALQAISERLLEAVERGLWANPSPETVAALHALHEQAETVLEHQTE</sequence>
<dbReference type="EMBL" id="BBZA01000020">
    <property type="protein sequence ID" value="GAP61932.1"/>
    <property type="molecule type" value="Genomic_DNA"/>
</dbReference>
<reference evidence="3" key="2">
    <citation type="submission" date="2015-08" db="EMBL/GenBank/DDBJ databases">
        <title>Draft Genome Sequence of a Heterotrophic Facultative Anaerobic Bacterium Ardenticatena maritima Strain 110S.</title>
        <authorList>
            <person name="Kawaichi S."/>
            <person name="Yoshida T."/>
            <person name="Sako Y."/>
            <person name="Nakamura R."/>
        </authorList>
    </citation>
    <scope>NUCLEOTIDE SEQUENCE [LARGE SCALE GENOMIC DNA]</scope>
    <source>
        <strain evidence="3">110S</strain>
    </source>
</reference>
<dbReference type="InterPro" id="IPR011953">
    <property type="entry name" value="Cobalto_CobN"/>
</dbReference>
<dbReference type="AlphaFoldDB" id="A0A0M8K6V0"/>
<evidence type="ECO:0000313" key="2">
    <source>
        <dbReference type="EMBL" id="GAP61932.1"/>
    </source>
</evidence>
<dbReference type="InterPro" id="IPR003672">
    <property type="entry name" value="CobN/Mg_chltase"/>
</dbReference>
<dbReference type="CDD" id="cd10150">
    <property type="entry name" value="CobN_like"/>
    <property type="match status" value="1"/>
</dbReference>
<organism evidence="2 3">
    <name type="scientific">Ardenticatena maritima</name>
    <dbReference type="NCBI Taxonomy" id="872965"/>
    <lineage>
        <taxon>Bacteria</taxon>
        <taxon>Bacillati</taxon>
        <taxon>Chloroflexota</taxon>
        <taxon>Ardenticatenia</taxon>
        <taxon>Ardenticatenales</taxon>
        <taxon>Ardenticatenaceae</taxon>
        <taxon>Ardenticatena</taxon>
    </lineage>
</organism>
<comment type="caution">
    <text evidence="2">The sequence shown here is derived from an EMBL/GenBank/DDBJ whole genome shotgun (WGS) entry which is preliminary data.</text>
</comment>
<name>A0A0M8K6V0_9CHLR</name>
<keyword evidence="3" id="KW-1185">Reference proteome</keyword>
<proteinExistence type="predicted"/>
<reference evidence="2 3" key="1">
    <citation type="journal article" date="2015" name="Genome Announc.">
        <title>Draft Genome Sequence of a Heterotrophic Facultative Anaerobic Thermophilic Bacterium, Ardenticatena maritima Strain 110ST.</title>
        <authorList>
            <person name="Kawaichi S."/>
            <person name="Yoshida T."/>
            <person name="Sako Y."/>
            <person name="Nakamura R."/>
        </authorList>
    </citation>
    <scope>NUCLEOTIDE SEQUENCE [LARGE SCALE GENOMIC DNA]</scope>
    <source>
        <strain evidence="2 3">110S</strain>
    </source>
</reference>
<dbReference type="PANTHER" id="PTHR44119:SF4">
    <property type="entry name" value="AEROBIC COBALTOCHELATASE SUBUNIT COBN"/>
    <property type="match status" value="1"/>
</dbReference>
<dbReference type="STRING" id="872965.SE16_10600"/>
<dbReference type="Pfam" id="PF02514">
    <property type="entry name" value="CobN-Mg_chel"/>
    <property type="match status" value="1"/>
</dbReference>